<dbReference type="InterPro" id="IPR004089">
    <property type="entry name" value="MCPsignal_dom"/>
</dbReference>
<dbReference type="SUPFAM" id="SSF103190">
    <property type="entry name" value="Sensory domain-like"/>
    <property type="match status" value="2"/>
</dbReference>
<organism evidence="6 7">
    <name type="scientific">Lyngbya aestuarii BL J</name>
    <dbReference type="NCBI Taxonomy" id="1348334"/>
    <lineage>
        <taxon>Bacteria</taxon>
        <taxon>Bacillati</taxon>
        <taxon>Cyanobacteriota</taxon>
        <taxon>Cyanophyceae</taxon>
        <taxon>Oscillatoriophycideae</taxon>
        <taxon>Oscillatoriales</taxon>
        <taxon>Microcoleaceae</taxon>
        <taxon>Lyngbya</taxon>
    </lineage>
</organism>
<proteinExistence type="inferred from homology"/>
<comment type="similarity">
    <text evidence="2">Belongs to the methyl-accepting chemotaxis (MCP) protein family.</text>
</comment>
<dbReference type="InterPro" id="IPR004090">
    <property type="entry name" value="Chemotax_Me-accpt_rcpt"/>
</dbReference>
<dbReference type="SUPFAM" id="SSF58104">
    <property type="entry name" value="Methyl-accepting chemotaxis protein (MCP) signaling domain"/>
    <property type="match status" value="1"/>
</dbReference>
<dbReference type="Proteomes" id="UP000017127">
    <property type="component" value="Unassembled WGS sequence"/>
</dbReference>
<evidence type="ECO:0000259" key="5">
    <source>
        <dbReference type="PROSITE" id="PS50111"/>
    </source>
</evidence>
<comment type="caution">
    <text evidence="6">The sequence shown here is derived from an EMBL/GenBank/DDBJ whole genome shotgun (WGS) entry which is preliminary data.</text>
</comment>
<dbReference type="RefSeq" id="WP_023064076.1">
    <property type="nucleotide sequence ID" value="NZ_AUZM01000002.1"/>
</dbReference>
<keyword evidence="1 3" id="KW-0807">Transducer</keyword>
<dbReference type="GO" id="GO:0016020">
    <property type="term" value="C:membrane"/>
    <property type="evidence" value="ECO:0007669"/>
    <property type="project" value="InterPro"/>
</dbReference>
<evidence type="ECO:0000313" key="7">
    <source>
        <dbReference type="Proteomes" id="UP000017127"/>
    </source>
</evidence>
<evidence type="ECO:0000256" key="1">
    <source>
        <dbReference type="ARBA" id="ARBA00023224"/>
    </source>
</evidence>
<evidence type="ECO:0000313" key="6">
    <source>
        <dbReference type="EMBL" id="ERT09576.1"/>
    </source>
</evidence>
<dbReference type="PROSITE" id="PS50111">
    <property type="entry name" value="CHEMOTAXIS_TRANSDUC_2"/>
    <property type="match status" value="1"/>
</dbReference>
<keyword evidence="4" id="KW-0812">Transmembrane</keyword>
<accession>U7QT28</accession>
<gene>
    <name evidence="6" type="ORF">M595_0348</name>
</gene>
<dbReference type="EMBL" id="AUZM01000002">
    <property type="protein sequence ID" value="ERT09576.1"/>
    <property type="molecule type" value="Genomic_DNA"/>
</dbReference>
<feature type="transmembrane region" description="Helical" evidence="4">
    <location>
        <begin position="15"/>
        <end position="36"/>
    </location>
</feature>
<dbReference type="AlphaFoldDB" id="U7QT28"/>
<dbReference type="PANTHER" id="PTHR32089">
    <property type="entry name" value="METHYL-ACCEPTING CHEMOTAXIS PROTEIN MCPB"/>
    <property type="match status" value="1"/>
</dbReference>
<sequence length="625" mass="69595">MFDLTGFFKKLQNKFLALLIISTIIPVSILTGYGVISSTEALTDSALNRVYSAVSYTGKEIENFLEDVSGDVLFLSNSPTLVEMIQTENNQNANQQNNLSFEQGRQNLQTLFFNLAKIKPNYLQIRYLDEQGNEIVRVDSVQNKIDIIADSQLQNKADRDYFMETIKLKKGEVYVSEVNLNRERGKIEVPYKPVIRYATPIYDQADNKQGIIIINVNAKAFISMLQNAKSFESSQVFLINSDGYYLAHPNPDKTWGFEFNKNETIFNDYPTSVVDKILSNQQIDILTETDRLIGYYRLFPNHNNEIIVVSTTPDETVFASVTRFKQVAGLIVFMGLLILLGVQLWIVQRLINMIKELVRNISFFSTEIVSNISDQENMTNQQVTAVNQTTVALDELNTTSRQVAEQAVAACVAAQQALALVQDGVETVQETHSGISMLEKKVIEIAQKITKLQQHTYQISTIAQIIRDISYQTNMLALNAAVEAVRAGEQGKGFGLVASEIRILADQSSQSVENINLLVDDIQQSIQSTVKATQEGTKTARNGVLVAQATTEAFSGVAQAVNEIVMNNQSISHVTQQQAVAIEQILTAMTDINTAAKRNANKISQTRTQTKTLNDSAVSLKTVLQ</sequence>
<dbReference type="PRINTS" id="PR00260">
    <property type="entry name" value="CHEMTRNSDUCR"/>
</dbReference>
<dbReference type="GO" id="GO:0004888">
    <property type="term" value="F:transmembrane signaling receptor activity"/>
    <property type="evidence" value="ECO:0007669"/>
    <property type="project" value="InterPro"/>
</dbReference>
<keyword evidence="4" id="KW-0472">Membrane</keyword>
<dbReference type="Gene3D" id="1.10.287.950">
    <property type="entry name" value="Methyl-accepting chemotaxis protein"/>
    <property type="match status" value="1"/>
</dbReference>
<dbReference type="Pfam" id="PF21623">
    <property type="entry name" value="HK_sensor_dom_bact"/>
    <property type="match status" value="1"/>
</dbReference>
<feature type="domain" description="Methyl-accepting transducer" evidence="5">
    <location>
        <begin position="357"/>
        <end position="593"/>
    </location>
</feature>
<dbReference type="InterPro" id="IPR048760">
    <property type="entry name" value="VP0354-like_sensor_dom"/>
</dbReference>
<protein>
    <submittedName>
        <fullName evidence="6">Methyl-accepting chemotaxis (MCP) signaling domain protein</fullName>
    </submittedName>
</protein>
<dbReference type="SMART" id="SM00283">
    <property type="entry name" value="MA"/>
    <property type="match status" value="1"/>
</dbReference>
<dbReference type="Pfam" id="PF00015">
    <property type="entry name" value="MCPsignal"/>
    <property type="match status" value="1"/>
</dbReference>
<evidence type="ECO:0000256" key="3">
    <source>
        <dbReference type="PROSITE-ProRule" id="PRU00284"/>
    </source>
</evidence>
<feature type="transmembrane region" description="Helical" evidence="4">
    <location>
        <begin position="327"/>
        <end position="347"/>
    </location>
</feature>
<keyword evidence="4" id="KW-1133">Transmembrane helix</keyword>
<dbReference type="GO" id="GO:0007165">
    <property type="term" value="P:signal transduction"/>
    <property type="evidence" value="ECO:0007669"/>
    <property type="project" value="UniProtKB-KW"/>
</dbReference>
<evidence type="ECO:0000256" key="4">
    <source>
        <dbReference type="SAM" id="Phobius"/>
    </source>
</evidence>
<dbReference type="OrthoDB" id="457060at2"/>
<dbReference type="PANTHER" id="PTHR32089:SF112">
    <property type="entry name" value="LYSOZYME-LIKE PROTEIN-RELATED"/>
    <property type="match status" value="1"/>
</dbReference>
<name>U7QT28_9CYAN</name>
<evidence type="ECO:0000256" key="2">
    <source>
        <dbReference type="ARBA" id="ARBA00029447"/>
    </source>
</evidence>
<reference evidence="6 7" key="1">
    <citation type="journal article" date="2013" name="Front. Microbiol.">
        <title>Comparative genomic analyses of the cyanobacterium, Lyngbya aestuarii BL J, a powerful hydrogen producer.</title>
        <authorList>
            <person name="Kothari A."/>
            <person name="Vaughn M."/>
            <person name="Garcia-Pichel F."/>
        </authorList>
    </citation>
    <scope>NUCLEOTIDE SEQUENCE [LARGE SCALE GENOMIC DNA]</scope>
    <source>
        <strain evidence="6 7">BL J</strain>
    </source>
</reference>
<dbReference type="GO" id="GO:0006935">
    <property type="term" value="P:chemotaxis"/>
    <property type="evidence" value="ECO:0007669"/>
    <property type="project" value="InterPro"/>
</dbReference>
<keyword evidence="7" id="KW-1185">Reference proteome</keyword>
<dbReference type="InterPro" id="IPR029151">
    <property type="entry name" value="Sensor-like_sf"/>
</dbReference>
<dbReference type="Gene3D" id="3.30.450.20">
    <property type="entry name" value="PAS domain"/>
    <property type="match status" value="2"/>
</dbReference>